<dbReference type="Proteomes" id="UP000683424">
    <property type="component" value="Segment"/>
</dbReference>
<dbReference type="InterPro" id="IPR048494">
    <property type="entry name" value="Dit-like_N"/>
</dbReference>
<feature type="domain" description="Dit-like phage tail protein N-terminal" evidence="2">
    <location>
        <begin position="24"/>
        <end position="124"/>
    </location>
</feature>
<organism evidence="3 4">
    <name type="scientific">Vibrio phage vB_VpP_BT-1011</name>
    <dbReference type="NCBI Taxonomy" id="2799672"/>
    <lineage>
        <taxon>Viruses</taxon>
        <taxon>Duplodnaviria</taxon>
        <taxon>Heunggongvirae</taxon>
        <taxon>Uroviricota</taxon>
        <taxon>Caudoviricetes</taxon>
        <taxon>Tieomvirus</taxon>
        <taxon>Tieomvirus BT1011</taxon>
    </lineage>
</organism>
<evidence type="ECO:0000313" key="4">
    <source>
        <dbReference type="Proteomes" id="UP000683424"/>
    </source>
</evidence>
<dbReference type="Pfam" id="PF21821">
    <property type="entry name" value="Dit_like"/>
    <property type="match status" value="1"/>
</dbReference>
<sequence length="168" mass="18633">MAEVIAILNENGEQLFSSAVNIGVSVAPSKTFARHSIENKQVVIDDQFDNPTSLSMRMILDPSDYVDVYKEIKAAYTSVTNFTIQTKVDLYENMYLESLPHEEDPSMFNTIGLTLEFTEQLITASDDEILTTNNTSNASDADTVDSGQKSNTDNDGTVLQRLYGRIFG</sequence>
<name>A0A8F2XX09_9CAUD</name>
<feature type="region of interest" description="Disordered" evidence="1">
    <location>
        <begin position="132"/>
        <end position="156"/>
    </location>
</feature>
<proteinExistence type="predicted"/>
<evidence type="ECO:0000259" key="2">
    <source>
        <dbReference type="Pfam" id="PF21821"/>
    </source>
</evidence>
<gene>
    <name evidence="3" type="ORF">vBVpPBT1011_0006</name>
</gene>
<evidence type="ECO:0000313" key="3">
    <source>
        <dbReference type="EMBL" id="QWX10205.1"/>
    </source>
</evidence>
<keyword evidence="4" id="KW-1185">Reference proteome</keyword>
<protein>
    <recommendedName>
        <fullName evidence="2">Dit-like phage tail protein N-terminal domain-containing protein</fullName>
    </recommendedName>
</protein>
<dbReference type="EMBL" id="MW009675">
    <property type="protein sequence ID" value="QWX10205.1"/>
    <property type="molecule type" value="Genomic_DNA"/>
</dbReference>
<evidence type="ECO:0000256" key="1">
    <source>
        <dbReference type="SAM" id="MobiDB-lite"/>
    </source>
</evidence>
<reference evidence="3" key="1">
    <citation type="submission" date="2020-09" db="EMBL/GenBank/DDBJ databases">
        <authorList>
            <person name="Gao C."/>
            <person name="Qiu Z."/>
        </authorList>
    </citation>
    <scope>NUCLEOTIDE SEQUENCE</scope>
</reference>
<accession>A0A8F2XX09</accession>